<dbReference type="SUPFAM" id="SSF56235">
    <property type="entry name" value="N-terminal nucleophile aminohydrolases (Ntn hydrolases)"/>
    <property type="match status" value="1"/>
</dbReference>
<reference evidence="17 18" key="1">
    <citation type="submission" date="2020-04" db="EMBL/GenBank/DDBJ databases">
        <authorList>
            <person name="Alioto T."/>
            <person name="Alioto T."/>
            <person name="Gomez Garrido J."/>
        </authorList>
    </citation>
    <scope>NUCLEOTIDE SEQUENCE [LARGE SCALE GENOMIC DNA]</scope>
</reference>
<keyword evidence="5 13" id="KW-0028">Amino-acid biosynthesis</keyword>
<dbReference type="EC" id="6.3.5.4" evidence="2"/>
<dbReference type="FunFam" id="3.40.50.620:FF:000263">
    <property type="entry name" value="Asparagine synthetase"/>
    <property type="match status" value="1"/>
</dbReference>
<dbReference type="NCBIfam" id="TIGR01536">
    <property type="entry name" value="asn_synth_AEB"/>
    <property type="match status" value="1"/>
</dbReference>
<proteinExistence type="predicted"/>
<dbReference type="GO" id="GO:0005524">
    <property type="term" value="F:ATP binding"/>
    <property type="evidence" value="ECO:0007669"/>
    <property type="project" value="UniProtKB-KW"/>
</dbReference>
<dbReference type="InterPro" id="IPR050795">
    <property type="entry name" value="Asn_Synthetase"/>
</dbReference>
<keyword evidence="6 12" id="KW-0547">Nucleotide-binding</keyword>
<gene>
    <name evidence="17" type="ORF">CLODIP_2_CD09586</name>
</gene>
<evidence type="ECO:0000313" key="18">
    <source>
        <dbReference type="Proteomes" id="UP000494165"/>
    </source>
</evidence>
<evidence type="ECO:0000256" key="1">
    <source>
        <dbReference type="ARBA" id="ARBA00005187"/>
    </source>
</evidence>
<evidence type="ECO:0000256" key="14">
    <source>
        <dbReference type="PIRSR" id="PIRSR001589-2"/>
    </source>
</evidence>
<evidence type="ECO:0000256" key="13">
    <source>
        <dbReference type="PIRSR" id="PIRSR001589-1"/>
    </source>
</evidence>
<evidence type="ECO:0000256" key="5">
    <source>
        <dbReference type="ARBA" id="ARBA00022605"/>
    </source>
</evidence>
<evidence type="ECO:0000259" key="16">
    <source>
        <dbReference type="PROSITE" id="PS51278"/>
    </source>
</evidence>
<accession>A0A8S1DUZ0</accession>
<feature type="domain" description="Glutamine amidotransferase type-2" evidence="16">
    <location>
        <begin position="2"/>
        <end position="189"/>
    </location>
</feature>
<dbReference type="PIRSF" id="PIRSF001589">
    <property type="entry name" value="Asn_synthetase_glu-h"/>
    <property type="match status" value="1"/>
</dbReference>
<dbReference type="InterPro" id="IPR006426">
    <property type="entry name" value="Asn_synth_AEB"/>
</dbReference>
<dbReference type="OrthoDB" id="409189at2759"/>
<dbReference type="Gene3D" id="3.60.20.10">
    <property type="entry name" value="Glutamine Phosphoribosylpyrophosphate, subunit 1, domain 1"/>
    <property type="match status" value="1"/>
</dbReference>
<dbReference type="GO" id="GO:0005829">
    <property type="term" value="C:cytosol"/>
    <property type="evidence" value="ECO:0007669"/>
    <property type="project" value="TreeGrafter"/>
</dbReference>
<comment type="caution">
    <text evidence="17">The sequence shown here is derived from an EMBL/GenBank/DDBJ whole genome shotgun (WGS) entry which is preliminary data.</text>
</comment>
<comment type="catalytic activity">
    <reaction evidence="11">
        <text>L-aspartate + L-glutamine + ATP + H2O = L-asparagine + L-glutamate + AMP + diphosphate + H(+)</text>
        <dbReference type="Rhea" id="RHEA:12228"/>
        <dbReference type="ChEBI" id="CHEBI:15377"/>
        <dbReference type="ChEBI" id="CHEBI:15378"/>
        <dbReference type="ChEBI" id="CHEBI:29985"/>
        <dbReference type="ChEBI" id="CHEBI:29991"/>
        <dbReference type="ChEBI" id="CHEBI:30616"/>
        <dbReference type="ChEBI" id="CHEBI:33019"/>
        <dbReference type="ChEBI" id="CHEBI:58048"/>
        <dbReference type="ChEBI" id="CHEBI:58359"/>
        <dbReference type="ChEBI" id="CHEBI:456215"/>
        <dbReference type="EC" id="6.3.5.4"/>
    </reaction>
</comment>
<organism evidence="17 18">
    <name type="scientific">Cloeon dipterum</name>
    <dbReference type="NCBI Taxonomy" id="197152"/>
    <lineage>
        <taxon>Eukaryota</taxon>
        <taxon>Metazoa</taxon>
        <taxon>Ecdysozoa</taxon>
        <taxon>Arthropoda</taxon>
        <taxon>Hexapoda</taxon>
        <taxon>Insecta</taxon>
        <taxon>Pterygota</taxon>
        <taxon>Palaeoptera</taxon>
        <taxon>Ephemeroptera</taxon>
        <taxon>Pisciforma</taxon>
        <taxon>Baetidae</taxon>
        <taxon>Cloeon</taxon>
    </lineage>
</organism>
<feature type="binding site" evidence="14">
    <location>
        <position position="249"/>
    </location>
    <ligand>
        <name>ATP</name>
        <dbReference type="ChEBI" id="CHEBI:30616"/>
    </ligand>
</feature>
<dbReference type="InterPro" id="IPR029055">
    <property type="entry name" value="Ntn_hydrolases_N"/>
</dbReference>
<evidence type="ECO:0000256" key="11">
    <source>
        <dbReference type="ARBA" id="ARBA00048741"/>
    </source>
</evidence>
<feature type="active site" description="For GATase activity" evidence="13">
    <location>
        <position position="2"/>
    </location>
</feature>
<name>A0A8S1DUZ0_9INSE</name>
<dbReference type="GO" id="GO:0006529">
    <property type="term" value="P:asparagine biosynthetic process"/>
    <property type="evidence" value="ECO:0007669"/>
    <property type="project" value="UniProtKB-KW"/>
</dbReference>
<dbReference type="SUPFAM" id="SSF52402">
    <property type="entry name" value="Adenine nucleotide alpha hydrolases-like"/>
    <property type="match status" value="1"/>
</dbReference>
<dbReference type="PROSITE" id="PS51278">
    <property type="entry name" value="GATASE_TYPE_2"/>
    <property type="match status" value="1"/>
</dbReference>
<feature type="site" description="Important for beta-aspartyl-AMP intermediate formation" evidence="15">
    <location>
        <position position="359"/>
    </location>
</feature>
<evidence type="ECO:0000256" key="9">
    <source>
        <dbReference type="ARBA" id="ARBA00022962"/>
    </source>
</evidence>
<evidence type="ECO:0000256" key="15">
    <source>
        <dbReference type="PIRSR" id="PIRSR001589-3"/>
    </source>
</evidence>
<keyword evidence="7 12" id="KW-0067">ATP-binding</keyword>
<keyword evidence="4" id="KW-0436">Ligase</keyword>
<dbReference type="PANTHER" id="PTHR11772">
    <property type="entry name" value="ASPARAGINE SYNTHETASE"/>
    <property type="match status" value="1"/>
</dbReference>
<dbReference type="GO" id="GO:0004066">
    <property type="term" value="F:asparagine synthase (glutamine-hydrolyzing) activity"/>
    <property type="evidence" value="ECO:0007669"/>
    <property type="project" value="UniProtKB-EC"/>
</dbReference>
<keyword evidence="9 13" id="KW-0315">Glutamine amidotransferase</keyword>
<dbReference type="CDD" id="cd00712">
    <property type="entry name" value="AsnB"/>
    <property type="match status" value="1"/>
</dbReference>
<keyword evidence="18" id="KW-1185">Reference proteome</keyword>
<dbReference type="Pfam" id="PF13537">
    <property type="entry name" value="GATase_7"/>
    <property type="match status" value="1"/>
</dbReference>
<keyword evidence="8 13" id="KW-0061">Asparagine biosynthesis</keyword>
<sequence>MCGIWAVFGISPEKIRHHETSAKISHRGPDAWRIEYDNRLKNGCLCFHRLSIVDELCGMQPMKRIFNPHLTLLCNGELYNCERLSEEFGFKYESHCDVECIMHLYDKFGADRTASMLDGVFGFCLVDAKKRRILIARDAYGVRPLFRLTGPGGVLGICSEAKGLIHLVDGPEYKLDPFPPGTFEEYELDLEGRATLIRQQKYYTIGDKPAYRMAVLEKDYSDDIYANIRTVFTAAVKKRLMADRRIGCLLSGGLDSSLVAALLVKLANEANLPYKVQTFSIGMGDESPDLVAARKVAAHIGSEHHEVVFSEKDVEDVLKDVLYHLEIADITTLRASIPMFLLARYIKEKTDSTVIFSGEGADEVAQGYIYFRDAPSEEEGHKESLRLLNELYLYDVLRTDRTTAAHSLEVRVPFLDHQFSSYYLNLPKKLLQPQDNVEKYVLRKAFDGLDLLPKDILWRHKEAFSDGVASKKKPIFKILQETIEPLVPNEALAEAEKRFPQCTPKTKEALFYRQEFDSNYPGQGHWLPHFWMPRWSDATDPSAQFISHYAAE</sequence>
<dbReference type="InterPro" id="IPR014729">
    <property type="entry name" value="Rossmann-like_a/b/a_fold"/>
</dbReference>
<evidence type="ECO:0000256" key="10">
    <source>
        <dbReference type="ARBA" id="ARBA00030234"/>
    </source>
</evidence>
<dbReference type="CDD" id="cd01991">
    <property type="entry name" value="Asn_synthase_B_C"/>
    <property type="match status" value="1"/>
</dbReference>
<protein>
    <recommendedName>
        <fullName evidence="3">Asparagine synthetase [glutamine-hydrolyzing]</fullName>
        <ecNumber evidence="2">6.3.5.4</ecNumber>
    </recommendedName>
    <alternativeName>
        <fullName evidence="10">Glutamine-dependent asparagine synthetase</fullName>
    </alternativeName>
</protein>
<dbReference type="AlphaFoldDB" id="A0A8S1DUZ0"/>
<evidence type="ECO:0000256" key="4">
    <source>
        <dbReference type="ARBA" id="ARBA00022598"/>
    </source>
</evidence>
<dbReference type="Pfam" id="PF00733">
    <property type="entry name" value="Asn_synthase"/>
    <property type="match status" value="1"/>
</dbReference>
<evidence type="ECO:0000256" key="12">
    <source>
        <dbReference type="PIRNR" id="PIRNR001589"/>
    </source>
</evidence>
<evidence type="ECO:0000256" key="3">
    <source>
        <dbReference type="ARBA" id="ARBA00021389"/>
    </source>
</evidence>
<dbReference type="InterPro" id="IPR033738">
    <property type="entry name" value="AsnB_N"/>
</dbReference>
<dbReference type="Gene3D" id="3.40.50.620">
    <property type="entry name" value="HUPs"/>
    <property type="match status" value="1"/>
</dbReference>
<evidence type="ECO:0000256" key="2">
    <source>
        <dbReference type="ARBA" id="ARBA00012737"/>
    </source>
</evidence>
<comment type="pathway">
    <text evidence="1">Amino-acid biosynthesis; L-asparagine biosynthesis; L-asparagine from L-aspartate (L-Gln route): step 1/1.</text>
</comment>
<dbReference type="PANTHER" id="PTHR11772:SF23">
    <property type="entry name" value="ASPARAGINE SYNTHETASE [GLUTAMINE-HYDROLYZING]"/>
    <property type="match status" value="1"/>
</dbReference>
<feature type="binding site" evidence="14">
    <location>
        <position position="97"/>
    </location>
    <ligand>
        <name>L-glutamine</name>
        <dbReference type="ChEBI" id="CHEBI:58359"/>
    </ligand>
</feature>
<evidence type="ECO:0000256" key="8">
    <source>
        <dbReference type="ARBA" id="ARBA00022888"/>
    </source>
</evidence>
<feature type="binding site" evidence="14">
    <location>
        <begin position="357"/>
        <end position="358"/>
    </location>
    <ligand>
        <name>ATP</name>
        <dbReference type="ChEBI" id="CHEBI:30616"/>
    </ligand>
</feature>
<feature type="binding site" evidence="14">
    <location>
        <position position="281"/>
    </location>
    <ligand>
        <name>ATP</name>
        <dbReference type="ChEBI" id="CHEBI:30616"/>
    </ligand>
</feature>
<dbReference type="InterPro" id="IPR017932">
    <property type="entry name" value="GATase_2_dom"/>
</dbReference>
<dbReference type="InterPro" id="IPR001962">
    <property type="entry name" value="Asn_synthase"/>
</dbReference>
<dbReference type="EMBL" id="CADEPI010000345">
    <property type="protein sequence ID" value="CAB3384323.1"/>
    <property type="molecule type" value="Genomic_DNA"/>
</dbReference>
<dbReference type="Proteomes" id="UP000494165">
    <property type="component" value="Unassembled WGS sequence"/>
</dbReference>
<evidence type="ECO:0000256" key="7">
    <source>
        <dbReference type="ARBA" id="ARBA00022840"/>
    </source>
</evidence>
<evidence type="ECO:0000313" key="17">
    <source>
        <dbReference type="EMBL" id="CAB3384323.1"/>
    </source>
</evidence>
<evidence type="ECO:0000256" key="6">
    <source>
        <dbReference type="ARBA" id="ARBA00022741"/>
    </source>
</evidence>